<proteinExistence type="predicted"/>
<evidence type="ECO:0000313" key="2">
    <source>
        <dbReference type="EMBL" id="MCI81744.1"/>
    </source>
</evidence>
<comment type="caution">
    <text evidence="2">The sequence shown here is derived from an EMBL/GenBank/DDBJ whole genome shotgun (WGS) entry which is preliminary data.</text>
</comment>
<reference evidence="2 3" key="1">
    <citation type="journal article" date="2018" name="Front. Plant Sci.">
        <title>Red Clover (Trifolium pratense) and Zigzag Clover (T. medium) - A Picture of Genomic Similarities and Differences.</title>
        <authorList>
            <person name="Dluhosova J."/>
            <person name="Istvanek J."/>
            <person name="Nedelnik J."/>
            <person name="Repkova J."/>
        </authorList>
    </citation>
    <scope>NUCLEOTIDE SEQUENCE [LARGE SCALE GENOMIC DNA]</scope>
    <source>
        <strain evidence="3">cv. 10/8</strain>
        <tissue evidence="2">Leaf</tissue>
    </source>
</reference>
<protein>
    <submittedName>
        <fullName evidence="2">Uncharacterized protein</fullName>
    </submittedName>
</protein>
<dbReference type="EMBL" id="LXQA011026509">
    <property type="protein sequence ID" value="MCI81744.1"/>
    <property type="molecule type" value="Genomic_DNA"/>
</dbReference>
<sequence length="33" mass="3574">VVSEPLPRVEAKGLKGMHHRLSPPSSANVPFHV</sequence>
<feature type="non-terminal residue" evidence="2">
    <location>
        <position position="1"/>
    </location>
</feature>
<dbReference type="AlphaFoldDB" id="A0A392V0A9"/>
<evidence type="ECO:0000256" key="1">
    <source>
        <dbReference type="SAM" id="MobiDB-lite"/>
    </source>
</evidence>
<dbReference type="Proteomes" id="UP000265520">
    <property type="component" value="Unassembled WGS sequence"/>
</dbReference>
<organism evidence="2 3">
    <name type="scientific">Trifolium medium</name>
    <dbReference type="NCBI Taxonomy" id="97028"/>
    <lineage>
        <taxon>Eukaryota</taxon>
        <taxon>Viridiplantae</taxon>
        <taxon>Streptophyta</taxon>
        <taxon>Embryophyta</taxon>
        <taxon>Tracheophyta</taxon>
        <taxon>Spermatophyta</taxon>
        <taxon>Magnoliopsida</taxon>
        <taxon>eudicotyledons</taxon>
        <taxon>Gunneridae</taxon>
        <taxon>Pentapetalae</taxon>
        <taxon>rosids</taxon>
        <taxon>fabids</taxon>
        <taxon>Fabales</taxon>
        <taxon>Fabaceae</taxon>
        <taxon>Papilionoideae</taxon>
        <taxon>50 kb inversion clade</taxon>
        <taxon>NPAAA clade</taxon>
        <taxon>Hologalegina</taxon>
        <taxon>IRL clade</taxon>
        <taxon>Trifolieae</taxon>
        <taxon>Trifolium</taxon>
    </lineage>
</organism>
<accession>A0A392V0A9</accession>
<name>A0A392V0A9_9FABA</name>
<evidence type="ECO:0000313" key="3">
    <source>
        <dbReference type="Proteomes" id="UP000265520"/>
    </source>
</evidence>
<feature type="compositionally biased region" description="Polar residues" evidence="1">
    <location>
        <begin position="23"/>
        <end position="33"/>
    </location>
</feature>
<keyword evidence="3" id="KW-1185">Reference proteome</keyword>
<feature type="region of interest" description="Disordered" evidence="1">
    <location>
        <begin position="1"/>
        <end position="33"/>
    </location>
</feature>